<dbReference type="GO" id="GO:0006974">
    <property type="term" value="P:DNA damage response"/>
    <property type="evidence" value="ECO:0007669"/>
    <property type="project" value="UniProtKB-KW"/>
</dbReference>
<reference evidence="11 12" key="1">
    <citation type="journal article" date="2015" name="Genome Biol. Evol.">
        <title>Phylogenomic analyses indicate that early fungi evolved digesting cell walls of algal ancestors of land plants.</title>
        <authorList>
            <person name="Chang Y."/>
            <person name="Wang S."/>
            <person name="Sekimoto S."/>
            <person name="Aerts A.L."/>
            <person name="Choi C."/>
            <person name="Clum A."/>
            <person name="LaButti K.M."/>
            <person name="Lindquist E.A."/>
            <person name="Yee Ngan C."/>
            <person name="Ohm R.A."/>
            <person name="Salamov A.A."/>
            <person name="Grigoriev I.V."/>
            <person name="Spatafora J.W."/>
            <person name="Berbee M.L."/>
        </authorList>
    </citation>
    <scope>NUCLEOTIDE SEQUENCE [LARGE SCALE GENOMIC DNA]</scope>
    <source>
        <strain evidence="11 12">JEL478</strain>
    </source>
</reference>
<accession>A0A138ZZS2</accession>
<evidence type="ECO:0000256" key="6">
    <source>
        <dbReference type="ARBA" id="ARBA00023015"/>
    </source>
</evidence>
<feature type="region of interest" description="Disordered" evidence="10">
    <location>
        <begin position="189"/>
        <end position="210"/>
    </location>
</feature>
<dbReference type="PANTHER" id="PTHR31571">
    <property type="entry name" value="ALTERED INHERITANCE OF MITOCHONDRIA PROTEIN 6"/>
    <property type="match status" value="1"/>
</dbReference>
<dbReference type="GO" id="GO:0005634">
    <property type="term" value="C:nucleus"/>
    <property type="evidence" value="ECO:0007669"/>
    <property type="project" value="UniProtKB-SubCell"/>
</dbReference>
<evidence type="ECO:0000256" key="5">
    <source>
        <dbReference type="ARBA" id="ARBA00022990"/>
    </source>
</evidence>
<dbReference type="GO" id="GO:0032931">
    <property type="term" value="F:histone H3K56 acetyltransferase activity"/>
    <property type="evidence" value="ECO:0007669"/>
    <property type="project" value="TreeGrafter"/>
</dbReference>
<dbReference type="PANTHER" id="PTHR31571:SF2">
    <property type="entry name" value="HISTONE ACETYLTRANSFERASE RTT109"/>
    <property type="match status" value="1"/>
</dbReference>
<gene>
    <name evidence="11" type="ORF">M427DRAFT_74650</name>
</gene>
<evidence type="ECO:0000256" key="4">
    <source>
        <dbReference type="ARBA" id="ARBA00022763"/>
    </source>
</evidence>
<evidence type="ECO:0000256" key="10">
    <source>
        <dbReference type="SAM" id="MobiDB-lite"/>
    </source>
</evidence>
<evidence type="ECO:0000256" key="3">
    <source>
        <dbReference type="ARBA" id="ARBA00022679"/>
    </source>
</evidence>
<keyword evidence="6" id="KW-0805">Transcription regulation</keyword>
<keyword evidence="12" id="KW-1185">Reference proteome</keyword>
<feature type="compositionally biased region" description="Low complexity" evidence="10">
    <location>
        <begin position="369"/>
        <end position="384"/>
    </location>
</feature>
<dbReference type="EMBL" id="KQ965839">
    <property type="protein sequence ID" value="KXS10001.1"/>
    <property type="molecule type" value="Genomic_DNA"/>
</dbReference>
<dbReference type="OrthoDB" id="3361892at2759"/>
<proteinExistence type="predicted"/>
<feature type="compositionally biased region" description="Basic and acidic residues" evidence="10">
    <location>
        <begin position="356"/>
        <end position="368"/>
    </location>
</feature>
<feature type="region of interest" description="Disordered" evidence="10">
    <location>
        <begin position="345"/>
        <end position="384"/>
    </location>
</feature>
<dbReference type="GO" id="GO:0006355">
    <property type="term" value="P:regulation of DNA-templated transcription"/>
    <property type="evidence" value="ECO:0007669"/>
    <property type="project" value="InterPro"/>
</dbReference>
<dbReference type="STRING" id="1344416.A0A138ZZS2"/>
<protein>
    <recommendedName>
        <fullName evidence="2">histone acetyltransferase</fullName>
        <ecNumber evidence="2">2.3.1.48</ecNumber>
    </recommendedName>
</protein>
<dbReference type="EC" id="2.3.1.48" evidence="2"/>
<feature type="region of interest" description="Disordered" evidence="10">
    <location>
        <begin position="447"/>
        <end position="486"/>
    </location>
</feature>
<dbReference type="InterPro" id="IPR013178">
    <property type="entry name" value="Histone_AcTrfase_Rtt109/CBP"/>
</dbReference>
<evidence type="ECO:0000256" key="7">
    <source>
        <dbReference type="ARBA" id="ARBA00023163"/>
    </source>
</evidence>
<keyword evidence="7" id="KW-0804">Transcription</keyword>
<keyword evidence="8" id="KW-0539">Nucleus</keyword>
<evidence type="ECO:0000256" key="8">
    <source>
        <dbReference type="ARBA" id="ARBA00023242"/>
    </source>
</evidence>
<dbReference type="AlphaFoldDB" id="A0A138ZZS2"/>
<evidence type="ECO:0000256" key="9">
    <source>
        <dbReference type="ARBA" id="ARBA00048940"/>
    </source>
</evidence>
<feature type="compositionally biased region" description="Basic and acidic residues" evidence="10">
    <location>
        <begin position="449"/>
        <end position="458"/>
    </location>
</feature>
<evidence type="ECO:0000256" key="1">
    <source>
        <dbReference type="ARBA" id="ARBA00004123"/>
    </source>
</evidence>
<evidence type="ECO:0000313" key="11">
    <source>
        <dbReference type="EMBL" id="KXS10001.1"/>
    </source>
</evidence>
<dbReference type="InterPro" id="IPR016849">
    <property type="entry name" value="Rtt109"/>
</dbReference>
<dbReference type="InterPro" id="IPR051236">
    <property type="entry name" value="HAT_RTT109-like"/>
</dbReference>
<evidence type="ECO:0000256" key="2">
    <source>
        <dbReference type="ARBA" id="ARBA00013184"/>
    </source>
</evidence>
<dbReference type="PROSITE" id="PS51728">
    <property type="entry name" value="RTT109_HAT"/>
    <property type="match status" value="1"/>
</dbReference>
<comment type="subcellular location">
    <subcellularLocation>
        <location evidence="1">Nucleus</location>
    </subcellularLocation>
</comment>
<dbReference type="Pfam" id="PF08214">
    <property type="entry name" value="HAT_KAT11"/>
    <property type="match status" value="1"/>
</dbReference>
<organism evidence="11 12">
    <name type="scientific">Gonapodya prolifera (strain JEL478)</name>
    <name type="common">Monoblepharis prolifera</name>
    <dbReference type="NCBI Taxonomy" id="1344416"/>
    <lineage>
        <taxon>Eukaryota</taxon>
        <taxon>Fungi</taxon>
        <taxon>Fungi incertae sedis</taxon>
        <taxon>Chytridiomycota</taxon>
        <taxon>Chytridiomycota incertae sedis</taxon>
        <taxon>Monoblepharidomycetes</taxon>
        <taxon>Monoblepharidales</taxon>
        <taxon>Gonapodyaceae</taxon>
        <taxon>Gonapodya</taxon>
    </lineage>
</organism>
<dbReference type="Proteomes" id="UP000070544">
    <property type="component" value="Unassembled WGS sequence"/>
</dbReference>
<sequence>MAASAHSTPIHHAYDATLHRIASPHVAAEKQPVVGWHGTTLERTHFWLLTRQTPIPHTHSHTDQGMARDEKSIEMAVFALLVKEYTLLAPTHDTPQNSTPQPYHSPGDVIFFIDKVDKSGFATTTAPAPYHPSPPATTTLRHSDPPAVLDTFAREVIAPLTQSAHRVSIHLAARPAPWYIFPRSDDVSAASESPSASPSPSASDAHPNKHTLTPSQLLRWWVRTVDIMTASLSSALPSARTTIRKMWFSPGYDSPTDAGMRVTEPSARAGGWVWGTPFSPRHRARDVVPVFADDPKGRLLSAGMEEPELQEETVEQFWDRVGASGDAGAGGGRVNGIVFVTVEGGKEGGGVEQGGDEERAQLEGDERAPTTTTPTLTPTPSSTTLSTLLTTLTTTLDFSTLTLAASSSASLLKLIAAYPDHLKRVSPLPLPASVQVPVSIPVPAASAVGEKRPAERAQDGGNAGDGGVKTSTVNTVLNVRKKPKTA</sequence>
<comment type="catalytic activity">
    <reaction evidence="9">
        <text>L-lysyl-[histone] + acetyl-CoA = N(6)-acetyl-L-lysyl-[histone] + CoA + H(+)</text>
        <dbReference type="Rhea" id="RHEA:21992"/>
        <dbReference type="Rhea" id="RHEA-COMP:9845"/>
        <dbReference type="Rhea" id="RHEA-COMP:11338"/>
        <dbReference type="ChEBI" id="CHEBI:15378"/>
        <dbReference type="ChEBI" id="CHEBI:29969"/>
        <dbReference type="ChEBI" id="CHEBI:57287"/>
        <dbReference type="ChEBI" id="CHEBI:57288"/>
        <dbReference type="ChEBI" id="CHEBI:61930"/>
        <dbReference type="EC" id="2.3.1.48"/>
    </reaction>
    <physiologicalReaction direction="left-to-right" evidence="9">
        <dbReference type="Rhea" id="RHEA:21993"/>
    </physiologicalReaction>
</comment>
<keyword evidence="4" id="KW-0227">DNA damage</keyword>
<keyword evidence="3" id="KW-0808">Transferase</keyword>
<keyword evidence="5" id="KW-0007">Acetylation</keyword>
<name>A0A138ZZS2_GONPJ</name>
<evidence type="ECO:0000313" key="12">
    <source>
        <dbReference type="Proteomes" id="UP000070544"/>
    </source>
</evidence>
<feature type="compositionally biased region" description="Low complexity" evidence="10">
    <location>
        <begin position="189"/>
        <end position="205"/>
    </location>
</feature>